<evidence type="ECO:0000256" key="4">
    <source>
        <dbReference type="ARBA" id="ARBA00024194"/>
    </source>
</evidence>
<comment type="catalytic activity">
    <reaction evidence="5">
        <text>RX + glutathione = an S-substituted glutathione + a halide anion + H(+)</text>
        <dbReference type="Rhea" id="RHEA:16437"/>
        <dbReference type="ChEBI" id="CHEBI:15378"/>
        <dbReference type="ChEBI" id="CHEBI:16042"/>
        <dbReference type="ChEBI" id="CHEBI:17792"/>
        <dbReference type="ChEBI" id="CHEBI:57925"/>
        <dbReference type="ChEBI" id="CHEBI:90779"/>
        <dbReference type="EC" id="2.5.1.18"/>
    </reaction>
</comment>
<comment type="similarity">
    <text evidence="4">Belongs to the GST superfamily. DHAR family.</text>
</comment>
<evidence type="ECO:0000256" key="2">
    <source>
        <dbReference type="ARBA" id="ARBA00022679"/>
    </source>
</evidence>
<dbReference type="EMBL" id="SSTE01021217">
    <property type="protein sequence ID" value="KAA0032806.1"/>
    <property type="molecule type" value="Genomic_DNA"/>
</dbReference>
<evidence type="ECO:0000256" key="6">
    <source>
        <dbReference type="ARBA" id="ARBA00049544"/>
    </source>
</evidence>
<dbReference type="PANTHER" id="PTHR44420">
    <property type="entry name" value="GLUTATHIONE S-TRANSFERASE DHAR2-RELATED"/>
    <property type="match status" value="1"/>
</dbReference>
<dbReference type="Gene3D" id="1.20.1050.10">
    <property type="match status" value="1"/>
</dbReference>
<dbReference type="GO" id="GO:0033355">
    <property type="term" value="P:ascorbate glutathione cycle"/>
    <property type="evidence" value="ECO:0007669"/>
    <property type="project" value="InterPro"/>
</dbReference>
<dbReference type="GO" id="GO:0045174">
    <property type="term" value="F:glutathione dehydrogenase (ascorbate) activity"/>
    <property type="evidence" value="ECO:0007669"/>
    <property type="project" value="UniProtKB-EC"/>
</dbReference>
<dbReference type="GO" id="GO:0004364">
    <property type="term" value="F:glutathione transferase activity"/>
    <property type="evidence" value="ECO:0007669"/>
    <property type="project" value="UniProtKB-EC"/>
</dbReference>
<sequence>MKSRSVKFRPCYMKSSDLGPLKYFMGLELAQSNRGIFISQRHYTLQILQDVGLLAAKPLSIPMDPHILEVYTRARNPYFSNKELSVKVFADSNWASCLDTRKSTSGICIIVGDTLISWKSKKQHVVSRSSVEAEYRSLASTTCELVWLSSLFHDLFISIVQPSLLYFDDQAAIHLANNPIFHEGTKQMELDYHFILDKLVDGSLKLLPRVLLTLEEKHLPYDLKLVDLSNKPEWFLKINSEGKVPVVKFDEQWIADSDVITQTLEEKYPNPPLATPPDKSSVGSKIFSTFIAFLKSKDPNDGTEQALLSELSSFNDHIKENGPFINGKEISAADLSLGPKLYHLEIALGHYKNWSVPDSLPYVKSYMKCCHGRMVSRLQTTPEKVISMIFPLFAPPNTSHALPHAPVHPPQTKSAVPSVQLSSSSTAYIAPHAPIHVLPPNSCRPPPLLSSNLCALPPIDLSYHPDVKNPRIYSTFEVVNLRHIPTLKCEKLNVNNYFSWFQSMKMILEGRHKFGFLIGEMLRPPPGDPQMFGTPNWQIITYSRIKEIDKIYDFLAGLNPKFDIVRGHILGQRPIPSLMKVCYEIRLEEDRTSAMSISTTLTIDSATFSARSSTSGSDKHNGRLLLYMSIAKNNDIPKNSVGNYMVVSQEVPLSNLVYLSSSVLLSVDGNNPCDSGATDHLTGSSERFVSYIPYAGNKTTRIADGSLAPIAAKEKISPCAVSPCIMLNNIGFLFLHNHTNQPTLSLLFIVKSGTIQDNYLIWETACVFVGYLCINKAINAFIRLLGESESKESNSNWVISLESTSATLVTILSPDPYYIIPTNQVP</sequence>
<dbReference type="InterPro" id="IPR044627">
    <property type="entry name" value="DHAR1/2/3/4"/>
</dbReference>
<reference evidence="10 11" key="1">
    <citation type="submission" date="2019-08" db="EMBL/GenBank/DDBJ databases">
        <title>Draft genome sequences of two oriental melons (Cucumis melo L. var makuwa).</title>
        <authorList>
            <person name="Kwon S.-Y."/>
        </authorList>
    </citation>
    <scope>NUCLEOTIDE SEQUENCE [LARGE SCALE GENOMIC DNA]</scope>
    <source>
        <strain evidence="11">cv. Chang Bougi</strain>
        <strain evidence="10">cv. SW 3</strain>
        <tissue evidence="8">Leaf</tissue>
    </source>
</reference>
<evidence type="ECO:0000313" key="8">
    <source>
        <dbReference type="EMBL" id="KAA0032806.1"/>
    </source>
</evidence>
<evidence type="ECO:0000256" key="3">
    <source>
        <dbReference type="ARBA" id="ARBA00023002"/>
    </source>
</evidence>
<dbReference type="PROSITE" id="PS50404">
    <property type="entry name" value="GST_NTER"/>
    <property type="match status" value="1"/>
</dbReference>
<evidence type="ECO:0000259" key="7">
    <source>
        <dbReference type="PROSITE" id="PS50404"/>
    </source>
</evidence>
<dbReference type="STRING" id="1194695.A0A5A7SRZ5"/>
<dbReference type="AlphaFoldDB" id="A0A5A7SRZ5"/>
<evidence type="ECO:0000313" key="10">
    <source>
        <dbReference type="Proteomes" id="UP000321393"/>
    </source>
</evidence>
<dbReference type="CDD" id="cd09272">
    <property type="entry name" value="RNase_HI_RT_Ty1"/>
    <property type="match status" value="1"/>
</dbReference>
<evidence type="ECO:0000256" key="5">
    <source>
        <dbReference type="ARBA" id="ARBA00047960"/>
    </source>
</evidence>
<protein>
    <submittedName>
        <fullName evidence="8">Glutathione S-transferase DHAR3</fullName>
    </submittedName>
</protein>
<dbReference type="CDD" id="cd00570">
    <property type="entry name" value="GST_N_family"/>
    <property type="match status" value="1"/>
</dbReference>
<accession>A0A5A7SRZ5</accession>
<dbReference type="Proteomes" id="UP000321393">
    <property type="component" value="Unassembled WGS sequence"/>
</dbReference>
<evidence type="ECO:0000313" key="9">
    <source>
        <dbReference type="EMBL" id="TYK30364.1"/>
    </source>
</evidence>
<dbReference type="InterPro" id="IPR004045">
    <property type="entry name" value="Glutathione_S-Trfase_N"/>
</dbReference>
<dbReference type="FunFam" id="1.20.1050.10:FF:000029">
    <property type="entry name" value="Glutathione S-transferase DHAR3, chloroplastic"/>
    <property type="match status" value="1"/>
</dbReference>
<evidence type="ECO:0000313" key="11">
    <source>
        <dbReference type="Proteomes" id="UP000321947"/>
    </source>
</evidence>
<dbReference type="Pfam" id="PF13409">
    <property type="entry name" value="GST_N_2"/>
    <property type="match status" value="1"/>
</dbReference>
<dbReference type="PANTHER" id="PTHR44420:SF1">
    <property type="entry name" value="GLUTATHIONE S-TRANSFERASE DHAR3, CHLOROPLASTIC"/>
    <property type="match status" value="1"/>
</dbReference>
<gene>
    <name evidence="9" type="ORF">E5676_scaffold575G00300</name>
    <name evidence="8" type="ORF">E6C27_scaffold708G00590</name>
</gene>
<dbReference type="EMBL" id="SSTD01000651">
    <property type="protein sequence ID" value="TYK30364.1"/>
    <property type="molecule type" value="Genomic_DNA"/>
</dbReference>
<feature type="domain" description="GST N-terminal" evidence="7">
    <location>
        <begin position="194"/>
        <end position="272"/>
    </location>
</feature>
<keyword evidence="2 9" id="KW-0808">Transferase</keyword>
<dbReference type="Proteomes" id="UP000321947">
    <property type="component" value="Unassembled WGS sequence"/>
</dbReference>
<name>A0A5A7SRZ5_CUCMM</name>
<comment type="caution">
    <text evidence="8">The sequence shown here is derived from an EMBL/GenBank/DDBJ whole genome shotgun (WGS) entry which is preliminary data.</text>
</comment>
<dbReference type="OrthoDB" id="1938972at2759"/>
<dbReference type="InterPro" id="IPR036249">
    <property type="entry name" value="Thioredoxin-like_sf"/>
</dbReference>
<dbReference type="SUPFAM" id="SSF52833">
    <property type="entry name" value="Thioredoxin-like"/>
    <property type="match status" value="1"/>
</dbReference>
<keyword evidence="1" id="KW-0216">Detoxification</keyword>
<dbReference type="InterPro" id="IPR036282">
    <property type="entry name" value="Glutathione-S-Trfase_C_sf"/>
</dbReference>
<organism evidence="8 10">
    <name type="scientific">Cucumis melo var. makuwa</name>
    <name type="common">Oriental melon</name>
    <dbReference type="NCBI Taxonomy" id="1194695"/>
    <lineage>
        <taxon>Eukaryota</taxon>
        <taxon>Viridiplantae</taxon>
        <taxon>Streptophyta</taxon>
        <taxon>Embryophyta</taxon>
        <taxon>Tracheophyta</taxon>
        <taxon>Spermatophyta</taxon>
        <taxon>Magnoliopsida</taxon>
        <taxon>eudicotyledons</taxon>
        <taxon>Gunneridae</taxon>
        <taxon>Pentapetalae</taxon>
        <taxon>rosids</taxon>
        <taxon>fabids</taxon>
        <taxon>Cucurbitales</taxon>
        <taxon>Cucurbitaceae</taxon>
        <taxon>Benincaseae</taxon>
        <taxon>Cucumis</taxon>
    </lineage>
</organism>
<comment type="catalytic activity">
    <reaction evidence="6">
        <text>L-dehydroascorbate + 2 glutathione = glutathione disulfide + L-ascorbate</text>
        <dbReference type="Rhea" id="RHEA:24424"/>
        <dbReference type="ChEBI" id="CHEBI:38290"/>
        <dbReference type="ChEBI" id="CHEBI:57925"/>
        <dbReference type="ChEBI" id="CHEBI:58297"/>
        <dbReference type="ChEBI" id="CHEBI:58539"/>
        <dbReference type="EC" id="1.8.5.1"/>
    </reaction>
</comment>
<dbReference type="Gene3D" id="3.40.30.10">
    <property type="entry name" value="Glutaredoxin"/>
    <property type="match status" value="1"/>
</dbReference>
<keyword evidence="3" id="KW-0560">Oxidoreductase</keyword>
<dbReference type="SUPFAM" id="SSF47616">
    <property type="entry name" value="GST C-terminal domain-like"/>
    <property type="match status" value="1"/>
</dbReference>
<proteinExistence type="inferred from homology"/>
<evidence type="ECO:0000256" key="1">
    <source>
        <dbReference type="ARBA" id="ARBA00022575"/>
    </source>
</evidence>